<keyword evidence="3 5" id="KW-0560">Oxidoreductase</keyword>
<dbReference type="EMBL" id="SHKV01000001">
    <property type="protein sequence ID" value="RZU30830.1"/>
    <property type="molecule type" value="Genomic_DNA"/>
</dbReference>
<dbReference type="PROSITE" id="PS00670">
    <property type="entry name" value="D_2_HYDROXYACID_DH_2"/>
    <property type="match status" value="1"/>
</dbReference>
<gene>
    <name evidence="8" type="ORF">BKA19_0459</name>
</gene>
<keyword evidence="4" id="KW-0520">NAD</keyword>
<comment type="similarity">
    <text evidence="1 5">Belongs to the D-isomer specific 2-hydroxyacid dehydrogenase family.</text>
</comment>
<dbReference type="AlphaFoldDB" id="A0A4Q7Y206"/>
<proteinExistence type="inferred from homology"/>
<dbReference type="SUPFAM" id="SSF51735">
    <property type="entry name" value="NAD(P)-binding Rossmann-fold domains"/>
    <property type="match status" value="1"/>
</dbReference>
<dbReference type="PANTHER" id="PTHR42789:SF1">
    <property type="entry name" value="D-ISOMER SPECIFIC 2-HYDROXYACID DEHYDROGENASE FAMILY PROTEIN (AFU_ORTHOLOGUE AFUA_6G10090)"/>
    <property type="match status" value="1"/>
</dbReference>
<feature type="domain" description="D-isomer specific 2-hydroxyacid dehydrogenase catalytic" evidence="6">
    <location>
        <begin position="44"/>
        <end position="335"/>
    </location>
</feature>
<dbReference type="GO" id="GO:0008652">
    <property type="term" value="P:amino acid biosynthetic process"/>
    <property type="evidence" value="ECO:0007669"/>
    <property type="project" value="UniProtKB-KW"/>
</dbReference>
<sequence length="357" mass="38714">MAGRPVTGELVRPRLVYFERWVDPVAEEILGHRDDVELLRLEYADPLSANWAAMAGAHGYHVQPRTELRGPWFGDSDLLARSPRLLALASTGAGYDYIDVDACTSAGVIVCHQGGTNREAVAEHALGLMLALSKRIAITDRALRRGEPIDRFELRANDIAGKTLGIVGLGAIGSRVAELCAGLFGMRVLAFDPYVDAATARDRHAEKVNLDNLLQQADVVSVHCPRTSETMGMLGAEQFALMRPTAYFVSTARGGVHDEEALAGALRDGRIAGAGVDVFLTEPPPADHPLLQLDSVIATPHIAGVTVEALREMASEAARQWMAVFAGRVPPRLVNPEAWPRYSRRFEEQLGFAPDPL</sequence>
<evidence type="ECO:0000256" key="4">
    <source>
        <dbReference type="ARBA" id="ARBA00023027"/>
    </source>
</evidence>
<evidence type="ECO:0000256" key="5">
    <source>
        <dbReference type="RuleBase" id="RU003719"/>
    </source>
</evidence>
<evidence type="ECO:0000259" key="6">
    <source>
        <dbReference type="Pfam" id="PF00389"/>
    </source>
</evidence>
<dbReference type="InterPro" id="IPR029753">
    <property type="entry name" value="D-isomer_DH_CS"/>
</dbReference>
<dbReference type="InterPro" id="IPR006140">
    <property type="entry name" value="D-isomer_DH_NAD-bd"/>
</dbReference>
<dbReference type="CDD" id="cd12173">
    <property type="entry name" value="PGDH_4"/>
    <property type="match status" value="1"/>
</dbReference>
<dbReference type="Pfam" id="PF00389">
    <property type="entry name" value="2-Hacid_dh"/>
    <property type="match status" value="1"/>
</dbReference>
<dbReference type="PANTHER" id="PTHR42789">
    <property type="entry name" value="D-ISOMER SPECIFIC 2-HYDROXYACID DEHYDROGENASE FAMILY PROTEIN (AFU_ORTHOLOGUE AFUA_6G10090)"/>
    <property type="match status" value="1"/>
</dbReference>
<dbReference type="Pfam" id="PF02826">
    <property type="entry name" value="2-Hacid_dh_C"/>
    <property type="match status" value="1"/>
</dbReference>
<dbReference type="OrthoDB" id="117809at2"/>
<evidence type="ECO:0000313" key="8">
    <source>
        <dbReference type="EMBL" id="RZU30830.1"/>
    </source>
</evidence>
<evidence type="ECO:0000313" key="9">
    <source>
        <dbReference type="Proteomes" id="UP000292507"/>
    </source>
</evidence>
<dbReference type="FunFam" id="3.40.50.720:FF:000203">
    <property type="entry name" value="D-3-phosphoglycerate dehydrogenase (SerA)"/>
    <property type="match status" value="1"/>
</dbReference>
<dbReference type="GO" id="GO:0016616">
    <property type="term" value="F:oxidoreductase activity, acting on the CH-OH group of donors, NAD or NADP as acceptor"/>
    <property type="evidence" value="ECO:0007669"/>
    <property type="project" value="InterPro"/>
</dbReference>
<dbReference type="PROSITE" id="PS00065">
    <property type="entry name" value="D_2_HYDROXYACID_DH_1"/>
    <property type="match status" value="1"/>
</dbReference>
<dbReference type="InterPro" id="IPR036291">
    <property type="entry name" value="NAD(P)-bd_dom_sf"/>
</dbReference>
<evidence type="ECO:0000256" key="2">
    <source>
        <dbReference type="ARBA" id="ARBA00022605"/>
    </source>
</evidence>
<keyword evidence="9" id="KW-1185">Reference proteome</keyword>
<organism evidence="8 9">
    <name type="scientific">Blastococcus saxobsidens</name>
    <dbReference type="NCBI Taxonomy" id="138336"/>
    <lineage>
        <taxon>Bacteria</taxon>
        <taxon>Bacillati</taxon>
        <taxon>Actinomycetota</taxon>
        <taxon>Actinomycetes</taxon>
        <taxon>Geodermatophilales</taxon>
        <taxon>Geodermatophilaceae</taxon>
        <taxon>Blastococcus</taxon>
    </lineage>
</organism>
<dbReference type="InterPro" id="IPR006139">
    <property type="entry name" value="D-isomer_2_OHA_DH_cat_dom"/>
</dbReference>
<reference evidence="8 9" key="1">
    <citation type="submission" date="2019-02" db="EMBL/GenBank/DDBJ databases">
        <title>Sequencing the genomes of 1000 actinobacteria strains.</title>
        <authorList>
            <person name="Klenk H.-P."/>
        </authorList>
    </citation>
    <scope>NUCLEOTIDE SEQUENCE [LARGE SCALE GENOMIC DNA]</scope>
    <source>
        <strain evidence="8 9">DSM 44509</strain>
    </source>
</reference>
<evidence type="ECO:0000256" key="3">
    <source>
        <dbReference type="ARBA" id="ARBA00023002"/>
    </source>
</evidence>
<comment type="caution">
    <text evidence="8">The sequence shown here is derived from an EMBL/GenBank/DDBJ whole genome shotgun (WGS) entry which is preliminary data.</text>
</comment>
<dbReference type="Proteomes" id="UP000292507">
    <property type="component" value="Unassembled WGS sequence"/>
</dbReference>
<protein>
    <submittedName>
        <fullName evidence="8">D-3-phosphoglycerate dehydrogenase</fullName>
    </submittedName>
</protein>
<name>A0A4Q7Y206_9ACTN</name>
<dbReference type="SUPFAM" id="SSF52283">
    <property type="entry name" value="Formate/glycerate dehydrogenase catalytic domain-like"/>
    <property type="match status" value="1"/>
</dbReference>
<dbReference type="InterPro" id="IPR029752">
    <property type="entry name" value="D-isomer_DH_CS1"/>
</dbReference>
<accession>A0A4Q7Y206</accession>
<dbReference type="InterPro" id="IPR050857">
    <property type="entry name" value="D-2-hydroxyacid_DH"/>
</dbReference>
<evidence type="ECO:0000259" key="7">
    <source>
        <dbReference type="Pfam" id="PF02826"/>
    </source>
</evidence>
<feature type="domain" description="D-isomer specific 2-hydroxyacid dehydrogenase NAD-binding" evidence="7">
    <location>
        <begin position="126"/>
        <end position="303"/>
    </location>
</feature>
<evidence type="ECO:0000256" key="1">
    <source>
        <dbReference type="ARBA" id="ARBA00005854"/>
    </source>
</evidence>
<dbReference type="Gene3D" id="3.40.50.720">
    <property type="entry name" value="NAD(P)-binding Rossmann-like Domain"/>
    <property type="match status" value="2"/>
</dbReference>
<keyword evidence="2" id="KW-0028">Amino-acid biosynthesis</keyword>
<dbReference type="GO" id="GO:0051287">
    <property type="term" value="F:NAD binding"/>
    <property type="evidence" value="ECO:0007669"/>
    <property type="project" value="InterPro"/>
</dbReference>